<dbReference type="Gene3D" id="2.60.120.260">
    <property type="entry name" value="Galactose-binding domain-like"/>
    <property type="match status" value="1"/>
</dbReference>
<keyword evidence="3" id="KW-0378">Hydrolase</keyword>
<dbReference type="SUPFAM" id="SSF52743">
    <property type="entry name" value="Subtilisin-like"/>
    <property type="match status" value="1"/>
</dbReference>
<evidence type="ECO:0000313" key="7">
    <source>
        <dbReference type="EMBL" id="KAH3748394.1"/>
    </source>
</evidence>
<keyword evidence="2" id="KW-0165">Cleavage on pair of basic residues</keyword>
<comment type="caution">
    <text evidence="7">The sequence shown here is derived from an EMBL/GenBank/DDBJ whole genome shotgun (WGS) entry which is preliminary data.</text>
</comment>
<evidence type="ECO:0000256" key="3">
    <source>
        <dbReference type="ARBA" id="ARBA00022801"/>
    </source>
</evidence>
<evidence type="ECO:0000256" key="1">
    <source>
        <dbReference type="ARBA" id="ARBA00022670"/>
    </source>
</evidence>
<gene>
    <name evidence="7" type="ORF">DPMN_182839</name>
</gene>
<dbReference type="EMBL" id="JAIWYP010000010">
    <property type="protein sequence ID" value="KAH3748394.1"/>
    <property type="molecule type" value="Genomic_DNA"/>
</dbReference>
<dbReference type="GO" id="GO:0004252">
    <property type="term" value="F:serine-type endopeptidase activity"/>
    <property type="evidence" value="ECO:0007669"/>
    <property type="project" value="InterPro"/>
</dbReference>
<evidence type="ECO:0000256" key="5">
    <source>
        <dbReference type="SAM" id="Phobius"/>
    </source>
</evidence>
<proteinExistence type="predicted"/>
<evidence type="ECO:0000259" key="6">
    <source>
        <dbReference type="PROSITE" id="PS51829"/>
    </source>
</evidence>
<dbReference type="GO" id="GO:0005737">
    <property type="term" value="C:cytoplasm"/>
    <property type="evidence" value="ECO:0007669"/>
    <property type="project" value="UniProtKB-ARBA"/>
</dbReference>
<keyword evidence="8" id="KW-1185">Reference proteome</keyword>
<dbReference type="PROSITE" id="PS51829">
    <property type="entry name" value="P_HOMO_B"/>
    <property type="match status" value="1"/>
</dbReference>
<dbReference type="GO" id="GO:0012505">
    <property type="term" value="C:endomembrane system"/>
    <property type="evidence" value="ECO:0007669"/>
    <property type="project" value="UniProtKB-ARBA"/>
</dbReference>
<feature type="domain" description="P/Homo B" evidence="6">
    <location>
        <begin position="84"/>
        <end position="223"/>
    </location>
</feature>
<organism evidence="7 8">
    <name type="scientific">Dreissena polymorpha</name>
    <name type="common">Zebra mussel</name>
    <name type="synonym">Mytilus polymorpha</name>
    <dbReference type="NCBI Taxonomy" id="45954"/>
    <lineage>
        <taxon>Eukaryota</taxon>
        <taxon>Metazoa</taxon>
        <taxon>Spiralia</taxon>
        <taxon>Lophotrochozoa</taxon>
        <taxon>Mollusca</taxon>
        <taxon>Bivalvia</taxon>
        <taxon>Autobranchia</taxon>
        <taxon>Heteroconchia</taxon>
        <taxon>Euheterodonta</taxon>
        <taxon>Imparidentia</taxon>
        <taxon>Neoheterodontei</taxon>
        <taxon>Myida</taxon>
        <taxon>Dreissenoidea</taxon>
        <taxon>Dreissenidae</taxon>
        <taxon>Dreissena</taxon>
    </lineage>
</organism>
<keyword evidence="4" id="KW-0720">Serine protease</keyword>
<keyword evidence="1" id="KW-0645">Protease</keyword>
<dbReference type="Pfam" id="PF01483">
    <property type="entry name" value="P_proprotein"/>
    <property type="match status" value="1"/>
</dbReference>
<keyword evidence="5" id="KW-0472">Membrane</keyword>
<dbReference type="PANTHER" id="PTHR42884:SF14">
    <property type="entry name" value="NEUROENDOCRINE CONVERTASE 1"/>
    <property type="match status" value="1"/>
</dbReference>
<dbReference type="PANTHER" id="PTHR42884">
    <property type="entry name" value="PROPROTEIN CONVERTASE SUBTILISIN/KEXIN-RELATED"/>
    <property type="match status" value="1"/>
</dbReference>
<name>A0A9D4DFK7_DREPO</name>
<dbReference type="GO" id="GO:0016020">
    <property type="term" value="C:membrane"/>
    <property type="evidence" value="ECO:0007669"/>
    <property type="project" value="TreeGrafter"/>
</dbReference>
<evidence type="ECO:0000313" key="8">
    <source>
        <dbReference type="Proteomes" id="UP000828390"/>
    </source>
</evidence>
<evidence type="ECO:0000256" key="2">
    <source>
        <dbReference type="ARBA" id="ARBA00022685"/>
    </source>
</evidence>
<dbReference type="AlphaFoldDB" id="A0A9D4DFK7"/>
<protein>
    <recommendedName>
        <fullName evidence="6">P/Homo B domain-containing protein</fullName>
    </recommendedName>
</protein>
<evidence type="ECO:0000256" key="4">
    <source>
        <dbReference type="ARBA" id="ARBA00022825"/>
    </source>
</evidence>
<keyword evidence="5" id="KW-0812">Transmembrane</keyword>
<reference evidence="7" key="1">
    <citation type="journal article" date="2019" name="bioRxiv">
        <title>The Genome of the Zebra Mussel, Dreissena polymorpha: A Resource for Invasive Species Research.</title>
        <authorList>
            <person name="McCartney M.A."/>
            <person name="Auch B."/>
            <person name="Kono T."/>
            <person name="Mallez S."/>
            <person name="Zhang Y."/>
            <person name="Obille A."/>
            <person name="Becker A."/>
            <person name="Abrahante J.E."/>
            <person name="Garbe J."/>
            <person name="Badalamenti J.P."/>
            <person name="Herman A."/>
            <person name="Mangelson H."/>
            <person name="Liachko I."/>
            <person name="Sullivan S."/>
            <person name="Sone E.D."/>
            <person name="Koren S."/>
            <person name="Silverstein K.A.T."/>
            <person name="Beckman K.B."/>
            <person name="Gohl D.M."/>
        </authorList>
    </citation>
    <scope>NUCLEOTIDE SEQUENCE</scope>
    <source>
        <strain evidence="7">Duluth1</strain>
        <tissue evidence="7">Whole animal</tissue>
    </source>
</reference>
<dbReference type="InterPro" id="IPR036852">
    <property type="entry name" value="Peptidase_S8/S53_dom_sf"/>
</dbReference>
<feature type="transmembrane region" description="Helical" evidence="5">
    <location>
        <begin position="274"/>
        <end position="295"/>
    </location>
</feature>
<dbReference type="Proteomes" id="UP000828390">
    <property type="component" value="Unassembled WGS sequence"/>
</dbReference>
<dbReference type="GO" id="GO:0016485">
    <property type="term" value="P:protein processing"/>
    <property type="evidence" value="ECO:0007669"/>
    <property type="project" value="TreeGrafter"/>
</dbReference>
<dbReference type="InterPro" id="IPR008979">
    <property type="entry name" value="Galactose-bd-like_sf"/>
</dbReference>
<dbReference type="Pfam" id="PF00082">
    <property type="entry name" value="Peptidase_S8"/>
    <property type="match status" value="1"/>
</dbReference>
<sequence length="297" mass="32936">MAKGVLCDVNFGGSSAATALISGMIALALEANSHLTARDIKHVLIESCDHKGLNESSLFKRNGAGYYYHNVFGFGYPVATRMIQLAKSWKILSELLYDTHVSNLNGHQRCEVKLYVTCNTTNTCIEKTEQILVHVTFAHPANHKASIVAASPKGTRSVLFERAISSGDLIHGSFKAIFLSNHFWGENPNGTWTIHLGSAACNYSEGKSFIQNVSISVYGTGTGRGFGEIHLSEKLNNKKTNSTPKITSRRQYMLLSDFRTDISYESVFYLRTDFCYLVSLCCLVTCFIIFLYWAAPK</sequence>
<dbReference type="InterPro" id="IPR000209">
    <property type="entry name" value="Peptidase_S8/S53_dom"/>
</dbReference>
<keyword evidence="5" id="KW-1133">Transmembrane helix</keyword>
<dbReference type="SUPFAM" id="SSF49785">
    <property type="entry name" value="Galactose-binding domain-like"/>
    <property type="match status" value="1"/>
</dbReference>
<accession>A0A9D4DFK7</accession>
<dbReference type="Gene3D" id="3.40.50.200">
    <property type="entry name" value="Peptidase S8/S53 domain"/>
    <property type="match status" value="1"/>
</dbReference>
<dbReference type="InterPro" id="IPR002884">
    <property type="entry name" value="P_dom"/>
</dbReference>
<reference evidence="7" key="2">
    <citation type="submission" date="2020-11" db="EMBL/GenBank/DDBJ databases">
        <authorList>
            <person name="McCartney M.A."/>
            <person name="Auch B."/>
            <person name="Kono T."/>
            <person name="Mallez S."/>
            <person name="Becker A."/>
            <person name="Gohl D.M."/>
            <person name="Silverstein K.A.T."/>
            <person name="Koren S."/>
            <person name="Bechman K.B."/>
            <person name="Herman A."/>
            <person name="Abrahante J.E."/>
            <person name="Garbe J."/>
        </authorList>
    </citation>
    <scope>NUCLEOTIDE SEQUENCE</scope>
    <source>
        <strain evidence="7">Duluth1</strain>
        <tissue evidence="7">Whole animal</tissue>
    </source>
</reference>